<keyword evidence="2" id="KW-1185">Reference proteome</keyword>
<name>A0A1E3VW69_9HYPH</name>
<dbReference type="PANTHER" id="PTHR20883">
    <property type="entry name" value="PHYTANOYL-COA DIOXYGENASE DOMAIN CONTAINING 1"/>
    <property type="match status" value="1"/>
</dbReference>
<dbReference type="STRING" id="1774970.AUC70_00420"/>
<evidence type="ECO:0000313" key="2">
    <source>
        <dbReference type="Proteomes" id="UP000094172"/>
    </source>
</evidence>
<dbReference type="RefSeq" id="WP_069443079.1">
    <property type="nucleotide sequence ID" value="NZ_LPWE01000001.1"/>
</dbReference>
<dbReference type="Pfam" id="PF05721">
    <property type="entry name" value="PhyH"/>
    <property type="match status" value="1"/>
</dbReference>
<accession>A0A1E3VW69</accession>
<dbReference type="Gene3D" id="2.60.120.620">
    <property type="entry name" value="q2cbj1_9rhob like domain"/>
    <property type="match status" value="1"/>
</dbReference>
<proteinExistence type="predicted"/>
<dbReference type="SUPFAM" id="SSF51197">
    <property type="entry name" value="Clavaminate synthase-like"/>
    <property type="match status" value="1"/>
</dbReference>
<comment type="caution">
    <text evidence="1">The sequence shown here is derived from an EMBL/GenBank/DDBJ whole genome shotgun (WGS) entry which is preliminary data.</text>
</comment>
<dbReference type="AlphaFoldDB" id="A0A1E3VW69"/>
<sequence length="342" mass="37270">MSHHITRAVTQDEIAAYKQAGVVLLKGILSLESVNSLRRSIDLTVNKLDDSPSGYDFTKVLKATAANDVDQLRAMSDGQYDLEAIMDYVKSTGKPLLADEDSEARQGAYFIDTGVAARLDSYRQLCTHGALPEIAGELLQSGTVRFFGDQVFVKEPNTPGKTAFHQDATYFEIEGEQCCVMWVPADPVTLETGAMMYVRGSHRDGTLYKPNVFISQAPLPGSEGVDLPDIENNLDDYDIVHFDVEPGDVLVHHYRTIHGTGGNQSRYQVRRAASIRYCGDDIRFKERPWAPAQLHHTGRLNTGDPLSGTDFPVVWERAPSDAVAASAAPGAALGQLAGSQAA</sequence>
<gene>
    <name evidence="1" type="ORF">AUC70_00420</name>
</gene>
<dbReference type="GO" id="GO:0016706">
    <property type="term" value="F:2-oxoglutarate-dependent dioxygenase activity"/>
    <property type="evidence" value="ECO:0007669"/>
    <property type="project" value="UniProtKB-ARBA"/>
</dbReference>
<dbReference type="Proteomes" id="UP000094172">
    <property type="component" value="Unassembled WGS sequence"/>
</dbReference>
<dbReference type="InterPro" id="IPR008775">
    <property type="entry name" value="Phytyl_CoA_dOase-like"/>
</dbReference>
<reference evidence="1 2" key="1">
    <citation type="journal article" date="2016" name="Environ. Microbiol.">
        <title>New Methyloceanibacter diversity from North Sea sediments includes methanotroph containing solely the soluble methane monooxygenase.</title>
        <authorList>
            <person name="Vekeman B."/>
            <person name="Kerckhof F.M."/>
            <person name="Cremers G."/>
            <person name="de Vos P."/>
            <person name="Vandamme P."/>
            <person name="Boon N."/>
            <person name="Op den Camp H.J."/>
            <person name="Heylen K."/>
        </authorList>
    </citation>
    <scope>NUCLEOTIDE SEQUENCE [LARGE SCALE GENOMIC DNA]</scope>
    <source>
        <strain evidence="1 2">R-67176</strain>
    </source>
</reference>
<dbReference type="PANTHER" id="PTHR20883:SF49">
    <property type="entry name" value="PHYTANOYL-COA DIOXYGENASE"/>
    <property type="match status" value="1"/>
</dbReference>
<dbReference type="GO" id="GO:0005506">
    <property type="term" value="F:iron ion binding"/>
    <property type="evidence" value="ECO:0007669"/>
    <property type="project" value="UniProtKB-ARBA"/>
</dbReference>
<dbReference type="EMBL" id="LPWE01000001">
    <property type="protein sequence ID" value="ODR97521.1"/>
    <property type="molecule type" value="Genomic_DNA"/>
</dbReference>
<organism evidence="1 2">
    <name type="scientific">Methyloceanibacter stevinii</name>
    <dbReference type="NCBI Taxonomy" id="1774970"/>
    <lineage>
        <taxon>Bacteria</taxon>
        <taxon>Pseudomonadati</taxon>
        <taxon>Pseudomonadota</taxon>
        <taxon>Alphaproteobacteria</taxon>
        <taxon>Hyphomicrobiales</taxon>
        <taxon>Hyphomicrobiaceae</taxon>
        <taxon>Methyloceanibacter</taxon>
    </lineage>
</organism>
<evidence type="ECO:0008006" key="3">
    <source>
        <dbReference type="Google" id="ProtNLM"/>
    </source>
</evidence>
<protein>
    <recommendedName>
        <fullName evidence="3">Phytanoyl-CoA dioxygenase</fullName>
    </recommendedName>
</protein>
<evidence type="ECO:0000313" key="1">
    <source>
        <dbReference type="EMBL" id="ODR97521.1"/>
    </source>
</evidence>